<dbReference type="InterPro" id="IPR015947">
    <property type="entry name" value="PUA-like_sf"/>
</dbReference>
<dbReference type="Proteomes" id="UP000183585">
    <property type="component" value="Unassembled WGS sequence"/>
</dbReference>
<keyword evidence="2" id="KW-1185">Reference proteome</keyword>
<organism evidence="1 2">
    <name type="scientific">Micromonospora carbonacea</name>
    <dbReference type="NCBI Taxonomy" id="47853"/>
    <lineage>
        <taxon>Bacteria</taxon>
        <taxon>Bacillati</taxon>
        <taxon>Actinomycetota</taxon>
        <taxon>Actinomycetes</taxon>
        <taxon>Micromonosporales</taxon>
        <taxon>Micromonosporaceae</taxon>
        <taxon>Micromonospora</taxon>
    </lineage>
</organism>
<accession>A0A1C4V6K5</accession>
<dbReference type="AlphaFoldDB" id="A0A1C4V6K5"/>
<evidence type="ECO:0000313" key="2">
    <source>
        <dbReference type="Proteomes" id="UP000183585"/>
    </source>
</evidence>
<gene>
    <name evidence="1" type="ORF">GA0070563_10262</name>
</gene>
<dbReference type="SUPFAM" id="SSF88697">
    <property type="entry name" value="PUA domain-like"/>
    <property type="match status" value="1"/>
</dbReference>
<proteinExistence type="predicted"/>
<evidence type="ECO:0000313" key="1">
    <source>
        <dbReference type="EMBL" id="SCE79429.1"/>
    </source>
</evidence>
<name>A0A1C4V6K5_9ACTN</name>
<sequence length="200" mass="22597">MERQRHTVPGRNHAWAAMDRSMDRVTMNLFPASEQASLFGDDDFLADNREPVLMSLHAVYYDLIWAGEKTHEFRRRFLSGRPVRWYVYLNAPVARLGPVIDLAPAVVDSPQRIAAIAEQTRAGNGASVLEYVRDLEQAFAIPIERVSEYPGVSIAELKAELGEFHPPQGYVKLRNHPELLGICEKVTAESPVREMTVRGR</sequence>
<dbReference type="EMBL" id="FMCT01000002">
    <property type="protein sequence ID" value="SCE79429.1"/>
    <property type="molecule type" value="Genomic_DNA"/>
</dbReference>
<protein>
    <submittedName>
        <fullName evidence="1">Predicted transcriptional regulator, contains an HTH and PUA-like domains</fullName>
    </submittedName>
</protein>
<reference evidence="2" key="1">
    <citation type="submission" date="2016-06" db="EMBL/GenBank/DDBJ databases">
        <authorList>
            <person name="Varghese N."/>
            <person name="Submissions Spin"/>
        </authorList>
    </citation>
    <scope>NUCLEOTIDE SEQUENCE [LARGE SCALE GENOMIC DNA]</scope>
    <source>
        <strain evidence="2">DSM 43168</strain>
    </source>
</reference>